<evidence type="ECO:0008006" key="2">
    <source>
        <dbReference type="Google" id="ProtNLM"/>
    </source>
</evidence>
<dbReference type="AlphaFoldDB" id="A0A633TCT7"/>
<organism evidence="1">
    <name type="scientific">Campylobacter jejuni</name>
    <dbReference type="NCBI Taxonomy" id="197"/>
    <lineage>
        <taxon>Bacteria</taxon>
        <taxon>Pseudomonadati</taxon>
        <taxon>Campylobacterota</taxon>
        <taxon>Epsilonproteobacteria</taxon>
        <taxon>Campylobacterales</taxon>
        <taxon>Campylobacteraceae</taxon>
        <taxon>Campylobacter</taxon>
    </lineage>
</organism>
<proteinExistence type="predicted"/>
<sequence length="180" mass="21787">YLKLRSYKENLELLECLFELNEDVQKERDFIKALELCTFNIADEEKKKKLLEFKIEDNPMLGRLVFEKYHMFLGQNFFDICDLLYRENEAFNLENQDFLEFFYALGKISKHDDTHQFVFKNSNFKMLKILKDNSFNAGLEFSYRCSECKNVMPLFFYHCPVCYEFNTCKIIYEVKNNETH</sequence>
<feature type="non-terminal residue" evidence="1">
    <location>
        <position position="1"/>
    </location>
</feature>
<comment type="caution">
    <text evidence="1">The sequence shown here is derived from an EMBL/GenBank/DDBJ whole genome shotgun (WGS) entry which is preliminary data.</text>
</comment>
<protein>
    <recommendedName>
        <fullName evidence="2">Periplasmic protein</fullName>
    </recommendedName>
</protein>
<dbReference type="EMBL" id="AAMHGK010000064">
    <property type="protein sequence ID" value="EDH3327021.1"/>
    <property type="molecule type" value="Genomic_DNA"/>
</dbReference>
<evidence type="ECO:0000313" key="1">
    <source>
        <dbReference type="EMBL" id="EDH3327021.1"/>
    </source>
</evidence>
<name>A0A633TCT7_CAMJU</name>
<accession>A0A633TCT7</accession>
<reference evidence="1" key="1">
    <citation type="submission" date="2019-10" db="EMBL/GenBank/DDBJ databases">
        <authorList>
            <consortium name="PulseNet: The National Subtyping Network for Foodborne Disease Surveillance"/>
            <person name="Tarr C.L."/>
            <person name="Trees E."/>
            <person name="Katz L.S."/>
            <person name="Carleton-Romer H.A."/>
            <person name="Stroika S."/>
            <person name="Kucerova Z."/>
            <person name="Roache K.F."/>
            <person name="Sabol A.L."/>
            <person name="Besser J."/>
            <person name="Gerner-Smidt P."/>
        </authorList>
    </citation>
    <scope>NUCLEOTIDE SEQUENCE</scope>
    <source>
        <strain evidence="1">PNUSAC012813</strain>
    </source>
</reference>
<gene>
    <name evidence="1" type="ORF">GC762_07645</name>
</gene>